<accession>A0A5N4BP58</accession>
<protein>
    <submittedName>
        <fullName evidence="1">Uncharacterized protein</fullName>
    </submittedName>
</protein>
<comment type="caution">
    <text evidence="1">The sequence shown here is derived from an EMBL/GenBank/DDBJ whole genome shotgun (WGS) entry which is preliminary data.</text>
</comment>
<proteinExistence type="predicted"/>
<name>A0A5N4BP58_9FLAO</name>
<dbReference type="EMBL" id="VTPV01000007">
    <property type="protein sequence ID" value="KAB1230198.1"/>
    <property type="molecule type" value="Genomic_DNA"/>
</dbReference>
<reference evidence="1 2" key="1">
    <citation type="journal article" date="2019" name="Stand. Genomic Sci.">
        <title>Draft Whole-Genome Sequence of a Novel Chryseobacterium viscerum Strain Isolated from Fresh Water at Dripping Springs, New Mexico.</title>
        <authorList>
            <person name="Kyndt J.A."/>
            <person name="Moore T.C."/>
        </authorList>
    </citation>
    <scope>NUCLEOTIDE SEQUENCE [LARGE SCALE GENOMIC DNA]</scope>
    <source>
        <strain evidence="1 2">DPS</strain>
    </source>
</reference>
<organism evidence="1 2">
    <name type="scientific">Chryseobacterium viscerum</name>
    <dbReference type="NCBI Taxonomy" id="1037377"/>
    <lineage>
        <taxon>Bacteria</taxon>
        <taxon>Pseudomonadati</taxon>
        <taxon>Bacteroidota</taxon>
        <taxon>Flavobacteriia</taxon>
        <taxon>Flavobacteriales</taxon>
        <taxon>Weeksellaceae</taxon>
        <taxon>Chryseobacterium group</taxon>
        <taxon>Chryseobacterium</taxon>
    </lineage>
</organism>
<dbReference type="Proteomes" id="UP000326384">
    <property type="component" value="Unassembled WGS sequence"/>
</dbReference>
<keyword evidence="2" id="KW-1185">Reference proteome</keyword>
<evidence type="ECO:0000313" key="2">
    <source>
        <dbReference type="Proteomes" id="UP000326384"/>
    </source>
</evidence>
<evidence type="ECO:0000313" key="1">
    <source>
        <dbReference type="EMBL" id="KAB1230198.1"/>
    </source>
</evidence>
<gene>
    <name evidence="1" type="ORF">F8D52_13505</name>
</gene>
<sequence>MKKEKITNKELLEELRSRGFFIIPTDLHEREDIDSITVSVEEPKKDVYITWQKDWDKKKKGSGQCN</sequence>
<dbReference type="RefSeq" id="WP_152290302.1">
    <property type="nucleotide sequence ID" value="NZ_VTPV01000007.1"/>
</dbReference>